<keyword evidence="1 2" id="KW-0378">Hydrolase</keyword>
<dbReference type="InterPro" id="IPR004175">
    <property type="entry name" value="RNA_CPDase"/>
</dbReference>
<feature type="active site" description="Proton acceptor" evidence="2">
    <location>
        <position position="124"/>
    </location>
</feature>
<dbReference type="EMBL" id="BAAAMY010000001">
    <property type="protein sequence ID" value="GAA1903672.1"/>
    <property type="molecule type" value="Genomic_DNA"/>
</dbReference>
<dbReference type="PANTHER" id="PTHR35561">
    <property type="entry name" value="RNA 2',3'-CYCLIC PHOSPHODIESTERASE"/>
    <property type="match status" value="1"/>
</dbReference>
<comment type="caution">
    <text evidence="3">The sequence shown here is derived from an EMBL/GenBank/DDBJ whole genome shotgun (WGS) entry which is preliminary data.</text>
</comment>
<dbReference type="InterPro" id="IPR009097">
    <property type="entry name" value="Cyclic_Pdiesterase"/>
</dbReference>
<reference evidence="4" key="1">
    <citation type="journal article" date="2019" name="Int. J. Syst. Evol. Microbiol.">
        <title>The Global Catalogue of Microorganisms (GCM) 10K type strain sequencing project: providing services to taxonomists for standard genome sequencing and annotation.</title>
        <authorList>
            <consortium name="The Broad Institute Genomics Platform"/>
            <consortium name="The Broad Institute Genome Sequencing Center for Infectious Disease"/>
            <person name="Wu L."/>
            <person name="Ma J."/>
        </authorList>
    </citation>
    <scope>NUCLEOTIDE SEQUENCE [LARGE SCALE GENOMIC DNA]</scope>
    <source>
        <strain evidence="4">JCM 14046</strain>
    </source>
</reference>
<dbReference type="Pfam" id="PF13563">
    <property type="entry name" value="2_5_RNA_ligase2"/>
    <property type="match status" value="1"/>
</dbReference>
<organism evidence="3 4">
    <name type="scientific">Nocardioides lentus</name>
    <dbReference type="NCBI Taxonomy" id="338077"/>
    <lineage>
        <taxon>Bacteria</taxon>
        <taxon>Bacillati</taxon>
        <taxon>Actinomycetota</taxon>
        <taxon>Actinomycetes</taxon>
        <taxon>Propionibacteriales</taxon>
        <taxon>Nocardioidaceae</taxon>
        <taxon>Nocardioides</taxon>
    </lineage>
</organism>
<sequence length="185" mass="20031">MAVRPDEEAVADLEEFLEPRRDALPEGWRWAASEQWHVTLAFADDVDEWRVEELVERVGDAVAHRAAPALAVAGGGAFPHPDGAKVLWADLAGDAGDLTDLSAVTRQAATRAGVRVDGQAFRPHLTVARSARPAQATSWVRLLDAYAGPDWLADEVEVVASHLGEGPRGRPRHEVLASLPLRVED</sequence>
<dbReference type="PANTHER" id="PTHR35561:SF1">
    <property type="entry name" value="RNA 2',3'-CYCLIC PHOSPHODIESTERASE"/>
    <property type="match status" value="1"/>
</dbReference>
<gene>
    <name evidence="3" type="primary">thpR</name>
    <name evidence="3" type="ORF">GCM10009737_00400</name>
</gene>
<feature type="active site" description="Proton donor" evidence="2">
    <location>
        <position position="37"/>
    </location>
</feature>
<dbReference type="SUPFAM" id="SSF55144">
    <property type="entry name" value="LigT-like"/>
    <property type="match status" value="1"/>
</dbReference>
<evidence type="ECO:0000256" key="1">
    <source>
        <dbReference type="ARBA" id="ARBA00022801"/>
    </source>
</evidence>
<keyword evidence="4" id="KW-1185">Reference proteome</keyword>
<dbReference type="Proteomes" id="UP001501612">
    <property type="component" value="Unassembled WGS sequence"/>
</dbReference>
<dbReference type="HAMAP" id="MF_01940">
    <property type="entry name" value="RNA_CPDase"/>
    <property type="match status" value="1"/>
</dbReference>
<evidence type="ECO:0000256" key="2">
    <source>
        <dbReference type="HAMAP-Rule" id="MF_01940"/>
    </source>
</evidence>
<comment type="function">
    <text evidence="2">Hydrolyzes RNA 2',3'-cyclic phosphodiester to an RNA 2'-phosphomonoester.</text>
</comment>
<feature type="short sequence motif" description="HXTX 1" evidence="2">
    <location>
        <begin position="37"/>
        <end position="40"/>
    </location>
</feature>
<protein>
    <recommendedName>
        <fullName evidence="2">RNA 2',3'-cyclic phosphodiesterase</fullName>
        <shortName evidence="2">RNA 2',3'-CPDase</shortName>
        <ecNumber evidence="2">3.1.4.58</ecNumber>
    </recommendedName>
</protein>
<dbReference type="EC" id="3.1.4.58" evidence="2"/>
<comment type="catalytic activity">
    <reaction evidence="2">
        <text>a 3'-end 2',3'-cyclophospho-ribonucleotide-RNA + H2O = a 3'-end 2'-phospho-ribonucleotide-RNA + H(+)</text>
        <dbReference type="Rhea" id="RHEA:11828"/>
        <dbReference type="Rhea" id="RHEA-COMP:10464"/>
        <dbReference type="Rhea" id="RHEA-COMP:17353"/>
        <dbReference type="ChEBI" id="CHEBI:15377"/>
        <dbReference type="ChEBI" id="CHEBI:15378"/>
        <dbReference type="ChEBI" id="CHEBI:83064"/>
        <dbReference type="ChEBI" id="CHEBI:173113"/>
        <dbReference type="EC" id="3.1.4.58"/>
    </reaction>
</comment>
<proteinExistence type="inferred from homology"/>
<name>A0ABP5A6M6_9ACTN</name>
<accession>A0ABP5A6M6</accession>
<evidence type="ECO:0000313" key="3">
    <source>
        <dbReference type="EMBL" id="GAA1903672.1"/>
    </source>
</evidence>
<dbReference type="NCBIfam" id="TIGR02258">
    <property type="entry name" value="2_5_ligase"/>
    <property type="match status" value="1"/>
</dbReference>
<dbReference type="Gene3D" id="3.90.1140.10">
    <property type="entry name" value="Cyclic phosphodiesterase"/>
    <property type="match status" value="1"/>
</dbReference>
<feature type="short sequence motif" description="HXTX 2" evidence="2">
    <location>
        <begin position="124"/>
        <end position="127"/>
    </location>
</feature>
<evidence type="ECO:0000313" key="4">
    <source>
        <dbReference type="Proteomes" id="UP001501612"/>
    </source>
</evidence>
<comment type="similarity">
    <text evidence="2">Belongs to the 2H phosphoesterase superfamily. ThpR family.</text>
</comment>